<dbReference type="InterPro" id="IPR004546">
    <property type="entry name" value="Restrct_endonuc_T1M"/>
</dbReference>
<sequence>MALKKSDLYSSLWKSCDELRGGMDASQYKDYILTLLFVKYVTDKAKAEPDALIEVPPRGSFDDIVALKGDKEIGDKINKIIARLAEANQLVTVFDAANFNDEEKLGKGQEMQDRLSKLVAIFADLDFRGSRAGGDDLLGDAYEYLMRHFATESGKSKGQFYTPAEVSRVLAKIVGIGPDTAQDDTVYDPTCGSGSLLLKVAEEAPRGISIYGQEKDNATWALAKMNMILHSNEDAGIYKGDTITSPHFTNGDRLDTFDFAVANPPFSIKSWSNGLENDYGRFEFGRPPEKNGDYAFLLHILKSLKSNGKAAVILPHGVLFRANAEAVIRKELLRRGYIKGIIGLPANLFYGTGIPACIVVLDKENAQARTGVFMIDASKGFIKDGNKNRLRNQDIHKVVDVFNKRTEVERYSRMVPLHEIADPKNDYNLNIPRYIDSSEPEDIQDLGAHLRGGIPNRDLDALNRYWGAFPSLRGTLFKPNRPGYSDLAVDVGEVQQTILDFDEFQKFAAEVRGQVASWFADHRPILQALNADTVPKNLISHISEDLLARFKDTPLLDEYDVYEQLMTYWHGVMHDDVFLVMNEGWRDAAMPRQAIEDKERKLSESPDLVVGSGRKAVKYKMDLIPPALVIARYFTDEQAEVNRLNTVVEEASRAVEEYTEEHVVEDGLLAEAMDDGKISKALATAQLKVARHEKADPEEIEALQHVVKLYNEEAQAKKTAKEAQAALDLAILKKYGDLNLPDIKQLVLDDKWAATLRDRITSEANALTLDLVARIQELGERYAETVETLDAELEKLESKIAGHLADMGVV</sequence>
<keyword evidence="4 11" id="KW-0808">Transferase</keyword>
<dbReference type="SUPFAM" id="SSF53335">
    <property type="entry name" value="S-adenosyl-L-methionine-dependent methyltransferases"/>
    <property type="match status" value="1"/>
</dbReference>
<dbReference type="RefSeq" id="WP_191275129.1">
    <property type="nucleotide sequence ID" value="NZ_BMXJ01000008.1"/>
</dbReference>
<evidence type="ECO:0000256" key="2">
    <source>
        <dbReference type="ARBA" id="ARBA00011900"/>
    </source>
</evidence>
<feature type="coiled-coil region" evidence="8">
    <location>
        <begin position="779"/>
        <end position="806"/>
    </location>
</feature>
<reference evidence="11 12" key="1">
    <citation type="submission" date="2020-10" db="EMBL/GenBank/DDBJ databases">
        <title>Sequencing the genomes of 1000 actinobacteria strains.</title>
        <authorList>
            <person name="Klenk H.-P."/>
        </authorList>
    </citation>
    <scope>NUCLEOTIDE SEQUENCE [LARGE SCALE GENOMIC DNA]</scope>
    <source>
        <strain evidence="11 12">DSM 45157</strain>
    </source>
</reference>
<keyword evidence="12" id="KW-1185">Reference proteome</keyword>
<protein>
    <recommendedName>
        <fullName evidence="2">site-specific DNA-methyltransferase (adenine-specific)</fullName>
        <ecNumber evidence="2">2.1.1.72</ecNumber>
    </recommendedName>
</protein>
<evidence type="ECO:0000256" key="3">
    <source>
        <dbReference type="ARBA" id="ARBA00022603"/>
    </source>
</evidence>
<feature type="domain" description="N6 adenine-specific DNA methyltransferase N-terminal" evidence="10">
    <location>
        <begin position="10"/>
        <end position="122"/>
    </location>
</feature>
<name>A0ABR9HKI2_9ACTN</name>
<dbReference type="Pfam" id="PF12161">
    <property type="entry name" value="HsdM_N"/>
    <property type="match status" value="1"/>
</dbReference>
<evidence type="ECO:0000313" key="11">
    <source>
        <dbReference type="EMBL" id="MBE1459491.1"/>
    </source>
</evidence>
<evidence type="ECO:0000259" key="10">
    <source>
        <dbReference type="Pfam" id="PF12161"/>
    </source>
</evidence>
<dbReference type="InterPro" id="IPR003356">
    <property type="entry name" value="DNA_methylase_A-5"/>
</dbReference>
<comment type="caution">
    <text evidence="11">The sequence shown here is derived from an EMBL/GenBank/DDBJ whole genome shotgun (WGS) entry which is preliminary data.</text>
</comment>
<keyword evidence="3 11" id="KW-0489">Methyltransferase</keyword>
<proteinExistence type="inferred from homology"/>
<dbReference type="Proteomes" id="UP000598217">
    <property type="component" value="Unassembled WGS sequence"/>
</dbReference>
<dbReference type="GO" id="GO:0032259">
    <property type="term" value="P:methylation"/>
    <property type="evidence" value="ECO:0007669"/>
    <property type="project" value="UniProtKB-KW"/>
</dbReference>
<dbReference type="GO" id="GO:0009007">
    <property type="term" value="F:site-specific DNA-methyltransferase (adenine-specific) activity"/>
    <property type="evidence" value="ECO:0007669"/>
    <property type="project" value="UniProtKB-EC"/>
</dbReference>
<dbReference type="InterPro" id="IPR029063">
    <property type="entry name" value="SAM-dependent_MTases_sf"/>
</dbReference>
<evidence type="ECO:0000313" key="12">
    <source>
        <dbReference type="Proteomes" id="UP000598217"/>
    </source>
</evidence>
<evidence type="ECO:0000256" key="8">
    <source>
        <dbReference type="SAM" id="Coils"/>
    </source>
</evidence>
<evidence type="ECO:0000256" key="1">
    <source>
        <dbReference type="ARBA" id="ARBA00006594"/>
    </source>
</evidence>
<dbReference type="Pfam" id="PF02384">
    <property type="entry name" value="N6_Mtase"/>
    <property type="match status" value="1"/>
</dbReference>
<comment type="catalytic activity">
    <reaction evidence="7">
        <text>a 2'-deoxyadenosine in DNA + S-adenosyl-L-methionine = an N(6)-methyl-2'-deoxyadenosine in DNA + S-adenosyl-L-homocysteine + H(+)</text>
        <dbReference type="Rhea" id="RHEA:15197"/>
        <dbReference type="Rhea" id="RHEA-COMP:12418"/>
        <dbReference type="Rhea" id="RHEA-COMP:12419"/>
        <dbReference type="ChEBI" id="CHEBI:15378"/>
        <dbReference type="ChEBI" id="CHEBI:57856"/>
        <dbReference type="ChEBI" id="CHEBI:59789"/>
        <dbReference type="ChEBI" id="CHEBI:90615"/>
        <dbReference type="ChEBI" id="CHEBI:90616"/>
        <dbReference type="EC" id="2.1.1.72"/>
    </reaction>
</comment>
<keyword evidence="8" id="KW-0175">Coiled coil</keyword>
<accession>A0ABR9HKI2</accession>
<dbReference type="EC" id="2.1.1.72" evidence="2"/>
<keyword evidence="5" id="KW-0949">S-adenosyl-L-methionine</keyword>
<organism evidence="11 12">
    <name type="scientific">Nocardiopsis terrae</name>
    <dbReference type="NCBI Taxonomy" id="372655"/>
    <lineage>
        <taxon>Bacteria</taxon>
        <taxon>Bacillati</taxon>
        <taxon>Actinomycetota</taxon>
        <taxon>Actinomycetes</taxon>
        <taxon>Streptosporangiales</taxon>
        <taxon>Nocardiopsidaceae</taxon>
        <taxon>Nocardiopsis</taxon>
    </lineage>
</organism>
<dbReference type="InterPro" id="IPR051537">
    <property type="entry name" value="DNA_Adenine_Mtase"/>
</dbReference>
<dbReference type="InterPro" id="IPR002052">
    <property type="entry name" value="DNA_methylase_N6_adenine_CS"/>
</dbReference>
<feature type="domain" description="DNA methylase adenine-specific" evidence="9">
    <location>
        <begin position="135"/>
        <end position="441"/>
    </location>
</feature>
<dbReference type="EMBL" id="JADBDY010000001">
    <property type="protein sequence ID" value="MBE1459491.1"/>
    <property type="molecule type" value="Genomic_DNA"/>
</dbReference>
<keyword evidence="6" id="KW-0680">Restriction system</keyword>
<dbReference type="NCBIfam" id="TIGR00497">
    <property type="entry name" value="hsdM"/>
    <property type="match status" value="1"/>
</dbReference>
<dbReference type="PANTHER" id="PTHR42933:SF3">
    <property type="entry name" value="TYPE I RESTRICTION ENZYME MJAVIII METHYLASE SUBUNIT"/>
    <property type="match status" value="1"/>
</dbReference>
<dbReference type="InterPro" id="IPR038333">
    <property type="entry name" value="T1MK-like_N_sf"/>
</dbReference>
<dbReference type="PANTHER" id="PTHR42933">
    <property type="entry name" value="SLR6095 PROTEIN"/>
    <property type="match status" value="1"/>
</dbReference>
<evidence type="ECO:0000256" key="4">
    <source>
        <dbReference type="ARBA" id="ARBA00022679"/>
    </source>
</evidence>
<dbReference type="InterPro" id="IPR022749">
    <property type="entry name" value="D12N6_MeTrfase_N"/>
</dbReference>
<evidence type="ECO:0000256" key="6">
    <source>
        <dbReference type="ARBA" id="ARBA00022747"/>
    </source>
</evidence>
<dbReference type="Gene3D" id="1.20.1260.30">
    <property type="match status" value="2"/>
</dbReference>
<evidence type="ECO:0000259" key="9">
    <source>
        <dbReference type="Pfam" id="PF02384"/>
    </source>
</evidence>
<evidence type="ECO:0000256" key="5">
    <source>
        <dbReference type="ARBA" id="ARBA00022691"/>
    </source>
</evidence>
<dbReference type="PRINTS" id="PR00507">
    <property type="entry name" value="N12N6MTFRASE"/>
</dbReference>
<comment type="similarity">
    <text evidence="1">Belongs to the N(4)/N(6)-methyltransferase family.</text>
</comment>
<evidence type="ECO:0000256" key="7">
    <source>
        <dbReference type="ARBA" id="ARBA00047942"/>
    </source>
</evidence>
<dbReference type="Gene3D" id="3.40.50.150">
    <property type="entry name" value="Vaccinia Virus protein VP39"/>
    <property type="match status" value="1"/>
</dbReference>
<gene>
    <name evidence="11" type="ORF">H4W79_003705</name>
</gene>
<dbReference type="PROSITE" id="PS00092">
    <property type="entry name" value="N6_MTASE"/>
    <property type="match status" value="1"/>
</dbReference>